<dbReference type="GO" id="GO:0016614">
    <property type="term" value="F:oxidoreductase activity, acting on CH-OH group of donors"/>
    <property type="evidence" value="ECO:0007669"/>
    <property type="project" value="InterPro"/>
</dbReference>
<keyword evidence="4" id="KW-0732">Signal</keyword>
<evidence type="ECO:0000256" key="4">
    <source>
        <dbReference type="ARBA" id="ARBA00022729"/>
    </source>
</evidence>
<feature type="binding site" evidence="8">
    <location>
        <begin position="22"/>
        <end position="23"/>
    </location>
    <ligand>
        <name>FAD</name>
        <dbReference type="ChEBI" id="CHEBI:57692"/>
    </ligand>
</feature>
<accession>A0AAD5YFC7</accession>
<dbReference type="GO" id="GO:0050660">
    <property type="term" value="F:flavin adenine dinucleotide binding"/>
    <property type="evidence" value="ECO:0007669"/>
    <property type="project" value="InterPro"/>
</dbReference>
<keyword evidence="11" id="KW-1185">Reference proteome</keyword>
<keyword evidence="6" id="KW-0560">Oxidoreductase</keyword>
<comment type="caution">
    <text evidence="10">The sequence shown here is derived from an EMBL/GenBank/DDBJ whole genome shotgun (WGS) entry which is preliminary data.</text>
</comment>
<protein>
    <recommendedName>
        <fullName evidence="9">Glucose-methanol-choline oxidoreductase N-terminal domain-containing protein</fullName>
    </recommendedName>
</protein>
<evidence type="ECO:0000313" key="11">
    <source>
        <dbReference type="Proteomes" id="UP001212997"/>
    </source>
</evidence>
<dbReference type="PROSITE" id="PS00624">
    <property type="entry name" value="GMC_OXRED_2"/>
    <property type="match status" value="1"/>
</dbReference>
<gene>
    <name evidence="10" type="ORF">NLI96_g9296</name>
</gene>
<dbReference type="PANTHER" id="PTHR11552">
    <property type="entry name" value="GLUCOSE-METHANOL-CHOLINE GMC OXIDOREDUCTASE"/>
    <property type="match status" value="1"/>
</dbReference>
<dbReference type="InterPro" id="IPR000172">
    <property type="entry name" value="GMC_OxRdtase_N"/>
</dbReference>
<dbReference type="PANTHER" id="PTHR11552:SF201">
    <property type="entry name" value="GLUCOSE-METHANOL-CHOLINE OXIDOREDUCTASE N-TERMINAL DOMAIN-CONTAINING PROTEIN"/>
    <property type="match status" value="1"/>
</dbReference>
<evidence type="ECO:0000313" key="10">
    <source>
        <dbReference type="EMBL" id="KAJ3479106.1"/>
    </source>
</evidence>
<feature type="active site" description="Proton acceptor" evidence="7">
    <location>
        <position position="577"/>
    </location>
</feature>
<name>A0AAD5YFC7_9APHY</name>
<evidence type="ECO:0000256" key="5">
    <source>
        <dbReference type="ARBA" id="ARBA00022827"/>
    </source>
</evidence>
<evidence type="ECO:0000256" key="2">
    <source>
        <dbReference type="ARBA" id="ARBA00010790"/>
    </source>
</evidence>
<dbReference type="SUPFAM" id="SSF51905">
    <property type="entry name" value="FAD/NAD(P)-binding domain"/>
    <property type="match status" value="1"/>
</dbReference>
<evidence type="ECO:0000256" key="8">
    <source>
        <dbReference type="PIRSR" id="PIRSR000137-2"/>
    </source>
</evidence>
<dbReference type="EMBL" id="JANAWD010000462">
    <property type="protein sequence ID" value="KAJ3479106.1"/>
    <property type="molecule type" value="Genomic_DNA"/>
</dbReference>
<reference evidence="10" key="1">
    <citation type="submission" date="2022-07" db="EMBL/GenBank/DDBJ databases">
        <title>Genome Sequence of Physisporinus lineatus.</title>
        <authorList>
            <person name="Buettner E."/>
        </authorList>
    </citation>
    <scope>NUCLEOTIDE SEQUENCE</scope>
    <source>
        <strain evidence="10">VT162</strain>
    </source>
</reference>
<dbReference type="Pfam" id="PF05199">
    <property type="entry name" value="GMC_oxred_C"/>
    <property type="match status" value="1"/>
</dbReference>
<dbReference type="PIRSF" id="PIRSF000137">
    <property type="entry name" value="Alcohol_oxidase"/>
    <property type="match status" value="1"/>
</dbReference>
<sequence>MVAHLSEVAGQLFDYVIIGAGTSGLTVAGRLAEDPEISVAVLEAGEALLDDPKILLGGGFGSTWGNPKYDWAFTTVPQTHENDRTIPGGSSGMNFYGWIKPPAQDVDVFEELGNPGWNWESYQRCTKRCENFTPANESQLKAYPHTFGEDSHGKGGPLQTTVALMTYITDKLFLDAFSAQGVKFNEDPYGGNINGTWMSASSLDRSKKWTRSYSATAYYLPHKDNPKFKVLTEAFASRVIFADESVGNDLVAIGVEFIHGGKTHFVRAKEVIISAGTIKTPQILELSGIGGPDILKRIGVPLKIDLPGVGENVQDHLLFSISYELDQSLPHETFDGFRDPEFAKEQARLQELDEDNRHRYGISAYAYLPLAEILPEFADSFAKRVGAWIEEQKKDGKLNPGLEEQLDIQLRILKDKDVPDVEFVSFPGYMSFPTLPENKNHISLISFLQHPLSRGTIHAKSNNPLEQPAIDPHYFANGFDLELTVEQMKYMKNVIATTDSFKSGIVREIDPGPATLTDEQIRDYVKKTCGSGLHAVGSASMLPREKNGVVDPELKVYGTTNVRVADLSIIPLQLAGHTQATAYYVGERLAEILQVPR</sequence>
<organism evidence="10 11">
    <name type="scientific">Meripilus lineatus</name>
    <dbReference type="NCBI Taxonomy" id="2056292"/>
    <lineage>
        <taxon>Eukaryota</taxon>
        <taxon>Fungi</taxon>
        <taxon>Dikarya</taxon>
        <taxon>Basidiomycota</taxon>
        <taxon>Agaricomycotina</taxon>
        <taxon>Agaricomycetes</taxon>
        <taxon>Polyporales</taxon>
        <taxon>Meripilaceae</taxon>
        <taxon>Meripilus</taxon>
    </lineage>
</organism>
<evidence type="ECO:0000256" key="1">
    <source>
        <dbReference type="ARBA" id="ARBA00001974"/>
    </source>
</evidence>
<comment type="similarity">
    <text evidence="2">Belongs to the GMC oxidoreductase family.</text>
</comment>
<evidence type="ECO:0000256" key="3">
    <source>
        <dbReference type="ARBA" id="ARBA00022630"/>
    </source>
</evidence>
<dbReference type="InterPro" id="IPR036188">
    <property type="entry name" value="FAD/NAD-bd_sf"/>
</dbReference>
<dbReference type="Gene3D" id="3.30.560.10">
    <property type="entry name" value="Glucose Oxidase, domain 3"/>
    <property type="match status" value="1"/>
</dbReference>
<keyword evidence="5 8" id="KW-0274">FAD</keyword>
<dbReference type="InterPro" id="IPR012132">
    <property type="entry name" value="GMC_OxRdtase"/>
</dbReference>
<dbReference type="Proteomes" id="UP001212997">
    <property type="component" value="Unassembled WGS sequence"/>
</dbReference>
<feature type="domain" description="Glucose-methanol-choline oxidoreductase N-terminal" evidence="9">
    <location>
        <begin position="276"/>
        <end position="290"/>
    </location>
</feature>
<dbReference type="InterPro" id="IPR007867">
    <property type="entry name" value="GMC_OxRtase_C"/>
</dbReference>
<dbReference type="SUPFAM" id="SSF54373">
    <property type="entry name" value="FAD-linked reductases, C-terminal domain"/>
    <property type="match status" value="1"/>
</dbReference>
<keyword evidence="3" id="KW-0285">Flavoprotein</keyword>
<dbReference type="AlphaFoldDB" id="A0AAD5YFC7"/>
<evidence type="ECO:0000259" key="9">
    <source>
        <dbReference type="PROSITE" id="PS00624"/>
    </source>
</evidence>
<proteinExistence type="inferred from homology"/>
<comment type="cofactor">
    <cofactor evidence="1 8">
        <name>FAD</name>
        <dbReference type="ChEBI" id="CHEBI:57692"/>
    </cofactor>
</comment>
<dbReference type="Gene3D" id="3.50.50.60">
    <property type="entry name" value="FAD/NAD(P)-binding domain"/>
    <property type="match status" value="1"/>
</dbReference>
<evidence type="ECO:0000256" key="6">
    <source>
        <dbReference type="ARBA" id="ARBA00023002"/>
    </source>
</evidence>
<evidence type="ECO:0000256" key="7">
    <source>
        <dbReference type="PIRSR" id="PIRSR000137-1"/>
    </source>
</evidence>
<dbReference type="Pfam" id="PF00732">
    <property type="entry name" value="GMC_oxred_N"/>
    <property type="match status" value="1"/>
</dbReference>
<feature type="active site" description="Proton donor" evidence="7">
    <location>
        <position position="534"/>
    </location>
</feature>